<dbReference type="AlphaFoldDB" id="A0A2N8KTV1"/>
<dbReference type="GO" id="GO:0016491">
    <property type="term" value="F:oxidoreductase activity"/>
    <property type="evidence" value="ECO:0007669"/>
    <property type="project" value="InterPro"/>
</dbReference>
<keyword evidence="4" id="KW-1185">Reference proteome</keyword>
<comment type="caution">
    <text evidence="3">The sequence shown here is derived from an EMBL/GenBank/DDBJ whole genome shotgun (WGS) entry which is preliminary data.</text>
</comment>
<dbReference type="Gene3D" id="3.40.50.80">
    <property type="entry name" value="Nucleotide-binding domain of ferredoxin-NADP reductase (FNR) module"/>
    <property type="match status" value="1"/>
</dbReference>
<dbReference type="PANTHER" id="PTHR30157">
    <property type="entry name" value="FERRIC REDUCTASE, NADPH-DEPENDENT"/>
    <property type="match status" value="1"/>
</dbReference>
<dbReference type="EMBL" id="POSP01000003">
    <property type="protein sequence ID" value="PND36883.1"/>
    <property type="molecule type" value="Genomic_DNA"/>
</dbReference>
<dbReference type="InterPro" id="IPR007037">
    <property type="entry name" value="SIP_rossman_dom"/>
</dbReference>
<proteinExistence type="inferred from homology"/>
<feature type="domain" description="FAD-binding FR-type" evidence="2">
    <location>
        <begin position="9"/>
        <end position="133"/>
    </location>
</feature>
<comment type="similarity">
    <text evidence="1">Belongs to the SIP oxidoreductase family.</text>
</comment>
<dbReference type="InterPro" id="IPR013113">
    <property type="entry name" value="SIP_FAD-bd"/>
</dbReference>
<evidence type="ECO:0000313" key="3">
    <source>
        <dbReference type="EMBL" id="PND36883.1"/>
    </source>
</evidence>
<dbReference type="CDD" id="cd06193">
    <property type="entry name" value="siderophore_interacting"/>
    <property type="match status" value="1"/>
</dbReference>
<dbReference type="InterPro" id="IPR017927">
    <property type="entry name" value="FAD-bd_FR_type"/>
</dbReference>
<name>A0A2N8KTV1_9BURK</name>
<dbReference type="RefSeq" id="WP_102766805.1">
    <property type="nucleotide sequence ID" value="NZ_POSP01000003.1"/>
</dbReference>
<dbReference type="InterPro" id="IPR017938">
    <property type="entry name" value="Riboflavin_synthase-like_b-brl"/>
</dbReference>
<evidence type="ECO:0000313" key="4">
    <source>
        <dbReference type="Proteomes" id="UP000235916"/>
    </source>
</evidence>
<dbReference type="Proteomes" id="UP000235916">
    <property type="component" value="Unassembled WGS sequence"/>
</dbReference>
<dbReference type="SUPFAM" id="SSF63380">
    <property type="entry name" value="Riboflavin synthase domain-like"/>
    <property type="match status" value="1"/>
</dbReference>
<evidence type="ECO:0000259" key="2">
    <source>
        <dbReference type="PROSITE" id="PS51384"/>
    </source>
</evidence>
<dbReference type="OrthoDB" id="9814826at2"/>
<dbReference type="InterPro" id="IPR039374">
    <property type="entry name" value="SIP_fam"/>
</dbReference>
<organism evidence="3 4">
    <name type="scientific">Kinneretia aquatilis</name>
    <dbReference type="NCBI Taxonomy" id="2070761"/>
    <lineage>
        <taxon>Bacteria</taxon>
        <taxon>Pseudomonadati</taxon>
        <taxon>Pseudomonadota</taxon>
        <taxon>Betaproteobacteria</taxon>
        <taxon>Burkholderiales</taxon>
        <taxon>Sphaerotilaceae</taxon>
        <taxon>Roseateles</taxon>
    </lineage>
</organism>
<accession>A0A2N8KTV1</accession>
<dbReference type="PANTHER" id="PTHR30157:SF0">
    <property type="entry name" value="NADPH-DEPENDENT FERRIC-CHELATE REDUCTASE"/>
    <property type="match status" value="1"/>
</dbReference>
<evidence type="ECO:0000256" key="1">
    <source>
        <dbReference type="ARBA" id="ARBA00035644"/>
    </source>
</evidence>
<reference evidence="3 4" key="1">
    <citation type="submission" date="2018-01" db="EMBL/GenBank/DDBJ databases">
        <title>Draft genome sequence of Paucibacter aquatile CR182 isolated from freshwater of the Nakdong River.</title>
        <authorList>
            <person name="Choi A."/>
            <person name="Chung E.J."/>
        </authorList>
    </citation>
    <scope>NUCLEOTIDE SEQUENCE [LARGE SCALE GENOMIC DNA]</scope>
    <source>
        <strain evidence="3 4">CR182</strain>
    </source>
</reference>
<sequence length="260" mass="29020">MSQLIYHPLRARLLQVLSVEALSPRLRRITLGGPELEGFVSPMPDDHVKLLLPAPGETLPVLPTFSDKGATFPDGAVRPVARDYTPRAFDLQRQTLTLDFVLHGDGPACTWAASAKPGDQVGVAGPRASHVLDPNAHAHWLLLGDETALPAIARWLEWLPQQARVTVRIEVGRAEDRIQLPAHEGLDLVWLHRESQREDCSLLAEIRRLDLPGGFAWIACESAQMRGLRQHLLSERGWPREQLYAAGYWKRGASDHDHEH</sequence>
<dbReference type="Pfam" id="PF08021">
    <property type="entry name" value="FAD_binding_9"/>
    <property type="match status" value="1"/>
</dbReference>
<dbReference type="InterPro" id="IPR039261">
    <property type="entry name" value="FNR_nucleotide-bd"/>
</dbReference>
<gene>
    <name evidence="3" type="ORF">C1O66_04575</name>
</gene>
<dbReference type="PROSITE" id="PS51384">
    <property type="entry name" value="FAD_FR"/>
    <property type="match status" value="1"/>
</dbReference>
<dbReference type="Pfam" id="PF04954">
    <property type="entry name" value="SIP"/>
    <property type="match status" value="1"/>
</dbReference>
<protein>
    <submittedName>
        <fullName evidence="3">NADPH-dependent ferric siderophore reductase</fullName>
    </submittedName>
</protein>
<dbReference type="Gene3D" id="2.40.30.10">
    <property type="entry name" value="Translation factors"/>
    <property type="match status" value="1"/>
</dbReference>